<evidence type="ECO:0000313" key="1">
    <source>
        <dbReference type="EMBL" id="MEX3935876.1"/>
    </source>
</evidence>
<organism evidence="1 2">
    <name type="scientific">Paraburkholderia phymatum</name>
    <dbReference type="NCBI Taxonomy" id="148447"/>
    <lineage>
        <taxon>Bacteria</taxon>
        <taxon>Pseudomonadati</taxon>
        <taxon>Pseudomonadota</taxon>
        <taxon>Betaproteobacteria</taxon>
        <taxon>Burkholderiales</taxon>
        <taxon>Burkholderiaceae</taxon>
        <taxon>Paraburkholderia</taxon>
    </lineage>
</organism>
<dbReference type="EMBL" id="JBFRCH010000024">
    <property type="protein sequence ID" value="MEX3935876.1"/>
    <property type="molecule type" value="Genomic_DNA"/>
</dbReference>
<protein>
    <submittedName>
        <fullName evidence="1">Baseplate J/gp47 family protein</fullName>
    </submittedName>
</protein>
<proteinExistence type="predicted"/>
<reference evidence="1" key="1">
    <citation type="submission" date="2024-07" db="EMBL/GenBank/DDBJ databases">
        <title>A survey of Mimosa microsymbionts across Brazilian biomes reveals a high diversity of Paraburkholderia nodulating endemic species, but also that Cupriavidus is common as a symbiont of widespread species.</title>
        <authorList>
            <person name="Rouws L."/>
            <person name="Barauna A."/>
            <person name="Beukes C."/>
            <person name="Rouws J.R.C."/>
            <person name="De Faria S.M."/>
            <person name="Gross E."/>
            <person name="Bueno Dos Reis Junior F."/>
            <person name="Simon M.F."/>
            <person name="Maluk M."/>
            <person name="Odee D.W."/>
            <person name="Kenicer G."/>
            <person name="Young J.P.W."/>
            <person name="Reis V.M."/>
            <person name="Zilli J."/>
            <person name="James E.K."/>
        </authorList>
    </citation>
    <scope>NUCLEOTIDE SEQUENCE</scope>
    <source>
        <strain evidence="1">EG181B</strain>
    </source>
</reference>
<sequence>MSTSAIDDRRELVRRSTTDPALAPVNGIDFIQIDPADEARLVVQFIFDIDTDVDPDLPTAVGAPLSKQLVSIAGGERIRSIAVKSVQRGPASNQLQVIASEVGDFSTYTLQLGSPADPPPAGFDPVLCAASFTFHVECAKRFDCKDSALCVPPAQSAPNIDYLARDYPAFVRVMLDRLALLAPRWSERNPADLGVALVETLAYVADQLGYRHDVIDTEAYLNTARLRTSIRRHVRLVDYRLDDGCNARVWLALDLDADLPQGVPPGTRCATLFDGAGAPTLRADAQTYDMALAAGAQFFEVMADRFTADQPPRPNPRPLSADNNAMSLYAWSAREYCLPVGATAATLDGTYTLQRGAILILAEACGPDTGATADADPARRCVVRLVRDSAKSTDPLTLRPVTRIVWHDGDALPFPLCVSSVTDSTHGSRPLTGVSVAYGNVVLADHGRTLGSPLEAPQELLAAVPPYGRYRPLLSQPGVTLAAANPYLADQPGDTAKPIQPAARAASWSVADTVPTIALTSSDQDGNPLNWRAVGDLLEGGIDAETTAFETEVENDGTTYLRFGDGVNGHLVEPSMQFTASYRVGNGAAGNVAADSIGLIDRGFEGGGVIRSLTNPLPAFGGRDAETIAHARQNAPIAFRQQERAVTAQDYVDRALQFAGVARAAASLRYTGSWTTVFVTVERNAGVALDASFRTRLEAYLERYRMAGHDLEVEDAVRVPLRVAMHVCVANGYVAADLAKLLLAIFTSGLQPDGTPGLFNPQRFLMGEPFYLSPLIAAAQRVEGVASVKVTRFEREQSPDRTGLRTGVLVPRATELFELANDPDFPERGQFELTIDGGI</sequence>
<name>A0ACC6U8K2_9BURK</name>
<comment type="caution">
    <text evidence="1">The sequence shown here is derived from an EMBL/GenBank/DDBJ whole genome shotgun (WGS) entry which is preliminary data.</text>
</comment>
<gene>
    <name evidence="1" type="ORF">AB4Y32_29480</name>
</gene>
<accession>A0ACC6U8K2</accession>
<dbReference type="Proteomes" id="UP001558850">
    <property type="component" value="Unassembled WGS sequence"/>
</dbReference>
<keyword evidence="2" id="KW-1185">Reference proteome</keyword>
<evidence type="ECO:0000313" key="2">
    <source>
        <dbReference type="Proteomes" id="UP001558850"/>
    </source>
</evidence>